<reference evidence="3" key="2">
    <citation type="submission" date="2020-09" db="EMBL/GenBank/DDBJ databases">
        <authorList>
            <person name="Sun Q."/>
            <person name="Zhou Y."/>
        </authorList>
    </citation>
    <scope>NUCLEOTIDE SEQUENCE</scope>
    <source>
        <strain evidence="3">CGMCC 1.15519</strain>
    </source>
</reference>
<sequence>MRQLARTNFARNRARPATAAEQAEGWQYAAQLQHPDLGTLRIRYAIAGANCPQGQVDPDTGRAVNERRAFVRSSRPGAGQAFIVASALSFDEIWAGDMPDGARLDQQSPTARAAAVMKTNPPAGALPAPAPAPAPAAKPSPSATTKATATAGTATATATASPANAEPLATQPRICFRVAVPLDRLVALERSGEDFSHLLVTDAQGHIFASTGAGELPIRKLEDLRFSSLGTLGFFNTAGTKASPLSVGLLRRPGEIEIGNTSYTVYARAFSLPGVPPPCIDTATDSDRLTTACYAVTLMPAEKVRARWFSPPPALIFGFAITVLTALALFPALRLTLIGANESLHGIEVAGVVAGLQMAAGLAALLLLFAIEISTERNAARVEATKLVNMMSTSAGSEIGRAVDIVQEKAAQLRPTIPNRNPPPAPTYPAIDPNAWAQITRPDEMESDAALPRVESIAFFDWSGRQAPKSPLISYRGNSAVRPDIGRRAYFTDLQRGEDLAPSPHACTRIIYTIDVIRSQTDGIDKTIMAVDARSAPGPYGVPAETPVRKTPPPADCTPNTFLDGGALDGAYRLPVLVRSFLAPVLPYPYRFLVVDRSRPDLPVLFHTERERGGVDQFAVQLGNRSDIRNRLRTLPDRYAEAPEPTPLAFTIPYDGRSQHFVAQSVPGTNWAVVVFHAADDIDIIAAQAGRWTLFLWVAVGAAALVVIIITVRRSGAKHWYKPWQPTPIRVGAATARGR</sequence>
<keyword evidence="2" id="KW-1133">Transmembrane helix</keyword>
<name>A0A917E8F4_9SPHN</name>
<feature type="compositionally biased region" description="Pro residues" evidence="1">
    <location>
        <begin position="128"/>
        <end position="138"/>
    </location>
</feature>
<keyword evidence="2" id="KW-0812">Transmembrane</keyword>
<dbReference type="AlphaFoldDB" id="A0A917E8F4"/>
<feature type="compositionally biased region" description="Low complexity" evidence="1">
    <location>
        <begin position="139"/>
        <end position="164"/>
    </location>
</feature>
<keyword evidence="4" id="KW-1185">Reference proteome</keyword>
<gene>
    <name evidence="3" type="ORF">GCM10011529_20930</name>
</gene>
<feature type="transmembrane region" description="Helical" evidence="2">
    <location>
        <begin position="692"/>
        <end position="712"/>
    </location>
</feature>
<evidence type="ECO:0000313" key="3">
    <source>
        <dbReference type="EMBL" id="GGE14364.1"/>
    </source>
</evidence>
<feature type="transmembrane region" description="Helical" evidence="2">
    <location>
        <begin position="349"/>
        <end position="371"/>
    </location>
</feature>
<reference evidence="3" key="1">
    <citation type="journal article" date="2014" name="Int. J. Syst. Evol. Microbiol.">
        <title>Complete genome sequence of Corynebacterium casei LMG S-19264T (=DSM 44701T), isolated from a smear-ripened cheese.</title>
        <authorList>
            <consortium name="US DOE Joint Genome Institute (JGI-PGF)"/>
            <person name="Walter F."/>
            <person name="Albersmeier A."/>
            <person name="Kalinowski J."/>
            <person name="Ruckert C."/>
        </authorList>
    </citation>
    <scope>NUCLEOTIDE SEQUENCE</scope>
    <source>
        <strain evidence="3">CGMCC 1.15519</strain>
    </source>
</reference>
<protein>
    <submittedName>
        <fullName evidence="3">Uncharacterized protein</fullName>
    </submittedName>
</protein>
<organism evidence="3 4">
    <name type="scientific">Sandarakinorhabdus glacialis</name>
    <dbReference type="NCBI Taxonomy" id="1614636"/>
    <lineage>
        <taxon>Bacteria</taxon>
        <taxon>Pseudomonadati</taxon>
        <taxon>Pseudomonadota</taxon>
        <taxon>Alphaproteobacteria</taxon>
        <taxon>Sphingomonadales</taxon>
        <taxon>Sphingosinicellaceae</taxon>
        <taxon>Sandarakinorhabdus</taxon>
    </lineage>
</organism>
<proteinExistence type="predicted"/>
<dbReference type="RefSeq" id="WP_188762888.1">
    <property type="nucleotide sequence ID" value="NZ_BMJM01000006.1"/>
</dbReference>
<accession>A0A917E8F4</accession>
<keyword evidence="2" id="KW-0472">Membrane</keyword>
<comment type="caution">
    <text evidence="3">The sequence shown here is derived from an EMBL/GenBank/DDBJ whole genome shotgun (WGS) entry which is preliminary data.</text>
</comment>
<evidence type="ECO:0000256" key="2">
    <source>
        <dbReference type="SAM" id="Phobius"/>
    </source>
</evidence>
<feature type="transmembrane region" description="Helical" evidence="2">
    <location>
        <begin position="314"/>
        <end position="337"/>
    </location>
</feature>
<evidence type="ECO:0000313" key="4">
    <source>
        <dbReference type="Proteomes" id="UP000635071"/>
    </source>
</evidence>
<dbReference type="Proteomes" id="UP000635071">
    <property type="component" value="Unassembled WGS sequence"/>
</dbReference>
<dbReference type="EMBL" id="BMJM01000006">
    <property type="protein sequence ID" value="GGE14364.1"/>
    <property type="molecule type" value="Genomic_DNA"/>
</dbReference>
<feature type="region of interest" description="Disordered" evidence="1">
    <location>
        <begin position="120"/>
        <end position="164"/>
    </location>
</feature>
<evidence type="ECO:0000256" key="1">
    <source>
        <dbReference type="SAM" id="MobiDB-lite"/>
    </source>
</evidence>